<evidence type="ECO:0008006" key="4">
    <source>
        <dbReference type="Google" id="ProtNLM"/>
    </source>
</evidence>
<keyword evidence="3" id="KW-1185">Reference proteome</keyword>
<feature type="compositionally biased region" description="Polar residues" evidence="1">
    <location>
        <begin position="355"/>
        <end position="365"/>
    </location>
</feature>
<gene>
    <name evidence="2" type="ORF">BS47DRAFT_129062</name>
</gene>
<proteinExistence type="predicted"/>
<evidence type="ECO:0000313" key="2">
    <source>
        <dbReference type="EMBL" id="KAF9509805.1"/>
    </source>
</evidence>
<dbReference type="PANTHER" id="PTHR38134">
    <property type="entry name" value="SLR1395 PROTEIN"/>
    <property type="match status" value="1"/>
</dbReference>
<feature type="region of interest" description="Disordered" evidence="1">
    <location>
        <begin position="605"/>
        <end position="634"/>
    </location>
</feature>
<feature type="region of interest" description="Disordered" evidence="1">
    <location>
        <begin position="351"/>
        <end position="381"/>
    </location>
</feature>
<sequence length="634" mass="69552">MEKSERNTTGASTSCAEQRMRDPLRLAYYCSGHGFGHATRVTAISCHLLTLSKQSSTPSPPIEIIVVSTAPSVVFSECLALGALYRYAEVDPVISQPVAYSVDRKRSLEVLRDFIKHREEKLAEEALWMRSERIDCVLSDAVFLACAAANEAGLPSVLITNFTFDSNWSWLASDIPKDTPWATKNHSPNSTLVPGIPDDSSAYEPLREHDLEPLVSQMRRDYQCADLLYLLPGAIPIPSFSVEPALPATGWVSHSTKSFHPGIVDMLKRYRGSASSIPLHPLVPFPFSTSCTSRQRAIYPAPLIVRHPSPDIFTASGRSRFLESIGVPPHLHGEGVTRILIVSFGGQKFRRPGSANASPSIQSSPELAPETNEVQPHNDIPPLPIGVLEGRIRPHVPHLRASSMSQSLRLWPPGTNDPVLKRRQRHASAPSRMIVTPTQLFIPGAPGPVANPSSPIKHRFPSSIIPTIHEELAESPVAENGGQANAIIPQLLPSSQTWIAVVCGAGDDWGQESDLPEGLYVAPRDIYMPDLMVIGDVLLGKLGYGTVAEAIDSGTPFVYVPRPAIIEELGLKLLLEEQGVGVEFSREKYEDGDWGSAVEEAWTKGAEMKERRRREGNQGVESESKRGKRWRSLW</sequence>
<evidence type="ECO:0000256" key="1">
    <source>
        <dbReference type="SAM" id="MobiDB-lite"/>
    </source>
</evidence>
<dbReference type="AlphaFoldDB" id="A0A9P6AQW0"/>
<reference evidence="2" key="1">
    <citation type="journal article" date="2020" name="Nat. Commun.">
        <title>Large-scale genome sequencing of mycorrhizal fungi provides insights into the early evolution of symbiotic traits.</title>
        <authorList>
            <person name="Miyauchi S."/>
            <person name="Kiss E."/>
            <person name="Kuo A."/>
            <person name="Drula E."/>
            <person name="Kohler A."/>
            <person name="Sanchez-Garcia M."/>
            <person name="Morin E."/>
            <person name="Andreopoulos B."/>
            <person name="Barry K.W."/>
            <person name="Bonito G."/>
            <person name="Buee M."/>
            <person name="Carver A."/>
            <person name="Chen C."/>
            <person name="Cichocki N."/>
            <person name="Clum A."/>
            <person name="Culley D."/>
            <person name="Crous P.W."/>
            <person name="Fauchery L."/>
            <person name="Girlanda M."/>
            <person name="Hayes R.D."/>
            <person name="Keri Z."/>
            <person name="LaButti K."/>
            <person name="Lipzen A."/>
            <person name="Lombard V."/>
            <person name="Magnuson J."/>
            <person name="Maillard F."/>
            <person name="Murat C."/>
            <person name="Nolan M."/>
            <person name="Ohm R.A."/>
            <person name="Pangilinan J."/>
            <person name="Pereira M.F."/>
            <person name="Perotto S."/>
            <person name="Peter M."/>
            <person name="Pfister S."/>
            <person name="Riley R."/>
            <person name="Sitrit Y."/>
            <person name="Stielow J.B."/>
            <person name="Szollosi G."/>
            <person name="Zifcakova L."/>
            <person name="Stursova M."/>
            <person name="Spatafora J.W."/>
            <person name="Tedersoo L."/>
            <person name="Vaario L.M."/>
            <person name="Yamada A."/>
            <person name="Yan M."/>
            <person name="Wang P."/>
            <person name="Xu J."/>
            <person name="Bruns T."/>
            <person name="Baldrian P."/>
            <person name="Vilgalys R."/>
            <person name="Dunand C."/>
            <person name="Henrissat B."/>
            <person name="Grigoriev I.V."/>
            <person name="Hibbett D."/>
            <person name="Nagy L.G."/>
            <person name="Martin F.M."/>
        </authorList>
    </citation>
    <scope>NUCLEOTIDE SEQUENCE</scope>
    <source>
        <strain evidence="2">UP504</strain>
    </source>
</reference>
<name>A0A9P6AQW0_9AGAM</name>
<dbReference type="Gene3D" id="3.40.50.2000">
    <property type="entry name" value="Glycogen Phosphorylase B"/>
    <property type="match status" value="2"/>
</dbReference>
<accession>A0A9P6AQW0</accession>
<dbReference type="Proteomes" id="UP000886523">
    <property type="component" value="Unassembled WGS sequence"/>
</dbReference>
<feature type="compositionally biased region" description="Basic and acidic residues" evidence="1">
    <location>
        <begin position="606"/>
        <end position="616"/>
    </location>
</feature>
<organism evidence="2 3">
    <name type="scientific">Hydnum rufescens UP504</name>
    <dbReference type="NCBI Taxonomy" id="1448309"/>
    <lineage>
        <taxon>Eukaryota</taxon>
        <taxon>Fungi</taxon>
        <taxon>Dikarya</taxon>
        <taxon>Basidiomycota</taxon>
        <taxon>Agaricomycotina</taxon>
        <taxon>Agaricomycetes</taxon>
        <taxon>Cantharellales</taxon>
        <taxon>Hydnaceae</taxon>
        <taxon>Hydnum</taxon>
    </lineage>
</organism>
<dbReference type="EMBL" id="MU129028">
    <property type="protein sequence ID" value="KAF9509805.1"/>
    <property type="molecule type" value="Genomic_DNA"/>
</dbReference>
<dbReference type="OrthoDB" id="1684102at2759"/>
<dbReference type="PANTHER" id="PTHR38134:SF2">
    <property type="entry name" value="GALACTOKINASE"/>
    <property type="match status" value="1"/>
</dbReference>
<dbReference type="InterPro" id="IPR053205">
    <property type="entry name" value="GHMP_kinase_L-arabinokinase"/>
</dbReference>
<protein>
    <recommendedName>
        <fullName evidence="4">L-arabinokinase</fullName>
    </recommendedName>
</protein>
<comment type="caution">
    <text evidence="2">The sequence shown here is derived from an EMBL/GenBank/DDBJ whole genome shotgun (WGS) entry which is preliminary data.</text>
</comment>
<evidence type="ECO:0000313" key="3">
    <source>
        <dbReference type="Proteomes" id="UP000886523"/>
    </source>
</evidence>